<dbReference type="GO" id="GO:0042840">
    <property type="term" value="P:D-glucuronate catabolic process"/>
    <property type="evidence" value="ECO:0007669"/>
    <property type="project" value="TreeGrafter"/>
</dbReference>
<dbReference type="GO" id="GO:0019698">
    <property type="term" value="P:D-galacturonate catabolic process"/>
    <property type="evidence" value="ECO:0007669"/>
    <property type="project" value="TreeGrafter"/>
</dbReference>
<comment type="caution">
    <text evidence="2">The sequence shown here is derived from an EMBL/GenBank/DDBJ whole genome shotgun (WGS) entry which is preliminary data.</text>
</comment>
<dbReference type="EMBL" id="VHSG01000011">
    <property type="protein sequence ID" value="TQV79497.1"/>
    <property type="molecule type" value="Genomic_DNA"/>
</dbReference>
<dbReference type="PANTHER" id="PTHR30068:SF3">
    <property type="entry name" value="PHOSPHOLIPID_GLYCEROL ACYLTRANSFERASE DOMAIN-CONTAINING PROTEIN"/>
    <property type="match status" value="1"/>
</dbReference>
<proteinExistence type="predicted"/>
<dbReference type="SUPFAM" id="SSF69593">
    <property type="entry name" value="Glycerol-3-phosphate (1)-acyltransferase"/>
    <property type="match status" value="1"/>
</dbReference>
<protein>
    <submittedName>
        <fullName evidence="2">Cytochrome C oxidase Cbb3</fullName>
    </submittedName>
</protein>
<keyword evidence="3" id="KW-1185">Reference proteome</keyword>
<dbReference type="AlphaFoldDB" id="A0A545TQL0"/>
<gene>
    <name evidence="2" type="ORF">FKG94_11560</name>
</gene>
<dbReference type="Pfam" id="PF01553">
    <property type="entry name" value="Acyltransferase"/>
    <property type="match status" value="1"/>
</dbReference>
<organism evidence="2 3">
    <name type="scientific">Exilibacterium tricleocarpae</name>
    <dbReference type="NCBI Taxonomy" id="2591008"/>
    <lineage>
        <taxon>Bacteria</taxon>
        <taxon>Pseudomonadati</taxon>
        <taxon>Pseudomonadota</taxon>
        <taxon>Gammaproteobacteria</taxon>
        <taxon>Cellvibrionales</taxon>
        <taxon>Cellvibrionaceae</taxon>
        <taxon>Exilibacterium</taxon>
    </lineage>
</organism>
<evidence type="ECO:0000259" key="1">
    <source>
        <dbReference type="Pfam" id="PF01553"/>
    </source>
</evidence>
<evidence type="ECO:0000313" key="2">
    <source>
        <dbReference type="EMBL" id="TQV79497.1"/>
    </source>
</evidence>
<feature type="domain" description="Phospholipid/glycerol acyltransferase" evidence="1">
    <location>
        <begin position="88"/>
        <end position="195"/>
    </location>
</feature>
<accession>A0A545TQL0</accession>
<dbReference type="InterPro" id="IPR002123">
    <property type="entry name" value="Plipid/glycerol_acylTrfase"/>
</dbReference>
<evidence type="ECO:0000313" key="3">
    <source>
        <dbReference type="Proteomes" id="UP000319732"/>
    </source>
</evidence>
<dbReference type="PANTHER" id="PTHR30068">
    <property type="entry name" value="URONATE ISOMERASE"/>
    <property type="match status" value="1"/>
</dbReference>
<dbReference type="GO" id="GO:0016746">
    <property type="term" value="F:acyltransferase activity"/>
    <property type="evidence" value="ECO:0007669"/>
    <property type="project" value="InterPro"/>
</dbReference>
<dbReference type="OrthoDB" id="1078132at2"/>
<name>A0A545TQL0_9GAMM</name>
<reference evidence="2 3" key="1">
    <citation type="submission" date="2019-06" db="EMBL/GenBank/DDBJ databases">
        <title>Whole genome sequence for Cellvibrionaceae sp. R142.</title>
        <authorList>
            <person name="Wang G."/>
        </authorList>
    </citation>
    <scope>NUCLEOTIDE SEQUENCE [LARGE SCALE GENOMIC DNA]</scope>
    <source>
        <strain evidence="2 3">R142</strain>
    </source>
</reference>
<sequence length="384" mass="43481">MTQFDDIRPYNDDEVRPVLDRILSDRELCHAVASLRFPRLARALPWVMQPLVRSVLRRQLAAVNSVHDFQTVIEKYMRTMIETTTSSLTVSGLDRLDPAQSYLFISNHRDIAMDPAFVNWVLYHNGHKTVRIAIGDNLLTKPYVSDLMRLNKSFIVNRSATSPRDKLRALKHLSNYIYHSLHEDNANIWIAQREGRAKDGLDRTNAALVTMFALSKAKTSPLTEHIRALRIVPVSISYELDPCDAAKASELYEQRSHGCYEKDEHEDVASIAAGIAGQKGHVHVAFGEMLHGDYANTDEVAADIDRQIIQNYVLYPNNCAAYEQLHGTLPPLTVTEKQVSFAKGDFSAELQQFNRRLAAFDGSWRQIALEMYANPVVSKLQFQG</sequence>
<dbReference type="Proteomes" id="UP000319732">
    <property type="component" value="Unassembled WGS sequence"/>
</dbReference>
<dbReference type="RefSeq" id="WP_142904391.1">
    <property type="nucleotide sequence ID" value="NZ_ML660092.1"/>
</dbReference>